<dbReference type="Proteomes" id="UP000298246">
    <property type="component" value="Unassembled WGS sequence"/>
</dbReference>
<evidence type="ECO:0000313" key="2">
    <source>
        <dbReference type="Proteomes" id="UP000298246"/>
    </source>
</evidence>
<dbReference type="AlphaFoldDB" id="A0A4Y8PQ22"/>
<evidence type="ECO:0000313" key="1">
    <source>
        <dbReference type="EMBL" id="TFE82956.1"/>
    </source>
</evidence>
<gene>
    <name evidence="1" type="ORF">B5M42_24135</name>
</gene>
<dbReference type="EMBL" id="MYFO01000062">
    <property type="protein sequence ID" value="TFE82956.1"/>
    <property type="molecule type" value="Genomic_DNA"/>
</dbReference>
<keyword evidence="2" id="KW-1185">Reference proteome</keyword>
<organism evidence="1 2">
    <name type="scientific">Paenibacillus athensensis</name>
    <dbReference type="NCBI Taxonomy" id="1967502"/>
    <lineage>
        <taxon>Bacteria</taxon>
        <taxon>Bacillati</taxon>
        <taxon>Bacillota</taxon>
        <taxon>Bacilli</taxon>
        <taxon>Bacillales</taxon>
        <taxon>Paenibacillaceae</taxon>
        <taxon>Paenibacillus</taxon>
    </lineage>
</organism>
<name>A0A4Y8PQ22_9BACL</name>
<protein>
    <submittedName>
        <fullName evidence="1">Uncharacterized protein</fullName>
    </submittedName>
</protein>
<dbReference type="RefSeq" id="WP_134757600.1">
    <property type="nucleotide sequence ID" value="NZ_MYFO02000025.1"/>
</dbReference>
<reference evidence="1 2" key="1">
    <citation type="submission" date="2017-03" db="EMBL/GenBank/DDBJ databases">
        <title>Isolation of Levoglucosan Utilizing Bacteria.</title>
        <authorList>
            <person name="Arya A.S."/>
        </authorList>
    </citation>
    <scope>NUCLEOTIDE SEQUENCE [LARGE SCALE GENOMIC DNA]</scope>
    <source>
        <strain evidence="1 2">MEC069</strain>
    </source>
</reference>
<dbReference type="OrthoDB" id="1796298at2"/>
<proteinExistence type="predicted"/>
<accession>A0A4Y8PQ22</accession>
<comment type="caution">
    <text evidence="1">The sequence shown here is derived from an EMBL/GenBank/DDBJ whole genome shotgun (WGS) entry which is preliminary data.</text>
</comment>
<sequence>MNRHDEEKKAMELAAVDIFLELHNLNYKRQMELLHMQERPDAVLRDTSGGLLGMEVTHLFYDNEEARQLMGNSRQVLPGSEQLEHFVQEINRRIRIKEEKLRDYSHDYPCALLIRNVSTMYGMSDVLRKKQLLHKPGGHFTHVWLLSRDFTPDWLLKNLYEVGP</sequence>